<keyword evidence="1" id="KW-0378">Hydrolase</keyword>
<gene>
    <name evidence="1" type="ORF">ABXS70_12300</name>
</gene>
<accession>A0AAU8NLM4</accession>
<dbReference type="InterPro" id="IPR007325">
    <property type="entry name" value="KFase/CYL"/>
</dbReference>
<dbReference type="Pfam" id="PF04199">
    <property type="entry name" value="Cyclase"/>
    <property type="match status" value="1"/>
</dbReference>
<reference evidence="1" key="1">
    <citation type="submission" date="2024-05" db="EMBL/GenBank/DDBJ databases">
        <title>Draft genome assemblies of 36 bacteria isolated from hibernating arctic ground squirrels.</title>
        <authorList>
            <person name="McKee H."/>
            <person name="Mullen L."/>
            <person name="Drown D.M."/>
            <person name="Duddleston K.N."/>
        </authorList>
    </citation>
    <scope>NUCLEOTIDE SEQUENCE</scope>
    <source>
        <strain evidence="1">AN1007</strain>
    </source>
</reference>
<dbReference type="EC" id="3.5.-.-" evidence="1"/>
<dbReference type="AlphaFoldDB" id="A0AAU8NLM4"/>
<dbReference type="Gene3D" id="3.50.30.50">
    <property type="entry name" value="Putative cyclase"/>
    <property type="match status" value="1"/>
</dbReference>
<dbReference type="PANTHER" id="PTHR31118">
    <property type="entry name" value="CYCLASE-LIKE PROTEIN 2"/>
    <property type="match status" value="1"/>
</dbReference>
<sequence length="223" mass="24868">MKRLLLSYPLGVHTPVYKDNPPVVIEQQSSIDQGDPYNQFIISSLNHNGTHIDAPWHFNPKGRKISEIPIDEFIFTHPVIIDIPKRDDELITKADLVPYEHQIAGADLLLIRTGFGSIRSSDPERYANYNPGLSASAAQYLLIFDSLRAIGIDMISAGAANHPEEAVAFHQTILGKGRVDGRYIMVIEDLNLNQDLSNIHKVYAIPLYIEGVDSSFATVFTED</sequence>
<dbReference type="InterPro" id="IPR037175">
    <property type="entry name" value="KFase_sf"/>
</dbReference>
<dbReference type="GO" id="GO:0019441">
    <property type="term" value="P:L-tryptophan catabolic process to kynurenine"/>
    <property type="evidence" value="ECO:0007669"/>
    <property type="project" value="InterPro"/>
</dbReference>
<dbReference type="EMBL" id="CP159992">
    <property type="protein sequence ID" value="XCP97422.1"/>
    <property type="molecule type" value="Genomic_DNA"/>
</dbReference>
<protein>
    <submittedName>
        <fullName evidence="1">Cyclase family protein</fullName>
        <ecNumber evidence="1">3.5.-.-</ecNumber>
    </submittedName>
</protein>
<dbReference type="SUPFAM" id="SSF102198">
    <property type="entry name" value="Putative cyclase"/>
    <property type="match status" value="1"/>
</dbReference>
<dbReference type="GO" id="GO:0004061">
    <property type="term" value="F:arylformamidase activity"/>
    <property type="evidence" value="ECO:0007669"/>
    <property type="project" value="InterPro"/>
</dbReference>
<evidence type="ECO:0000313" key="1">
    <source>
        <dbReference type="EMBL" id="XCP97422.1"/>
    </source>
</evidence>
<name>A0AAU8NLM4_9BACL</name>
<dbReference type="PANTHER" id="PTHR31118:SF32">
    <property type="entry name" value="KYNURENINE FORMAMIDASE"/>
    <property type="match status" value="1"/>
</dbReference>
<dbReference type="RefSeq" id="WP_366296070.1">
    <property type="nucleotide sequence ID" value="NZ_CP159992.1"/>
</dbReference>
<organism evidence="1">
    <name type="scientific">Paenibacillus sp. AN1007</name>
    <dbReference type="NCBI Taxonomy" id="3151385"/>
    <lineage>
        <taxon>Bacteria</taxon>
        <taxon>Bacillati</taxon>
        <taxon>Bacillota</taxon>
        <taxon>Bacilli</taxon>
        <taxon>Bacillales</taxon>
        <taxon>Paenibacillaceae</taxon>
        <taxon>Paenibacillus</taxon>
    </lineage>
</organism>
<proteinExistence type="predicted"/>